<reference evidence="1" key="1">
    <citation type="submission" date="2021-04" db="EMBL/GenBank/DDBJ databases">
        <title>novel species isolated from subtropical streams in China.</title>
        <authorList>
            <person name="Lu H."/>
        </authorList>
    </citation>
    <scope>NUCLEOTIDE SEQUENCE</scope>
    <source>
        <strain evidence="1">LFS511W</strain>
    </source>
</reference>
<sequence length="64" mass="7320">MYPDPKRVRDHRVTLRFDDYEHDLIVALANYNGEQTATLLRQLALREAKALLEGGNDSVVHRSA</sequence>
<evidence type="ECO:0000313" key="2">
    <source>
        <dbReference type="Proteomes" id="UP000680067"/>
    </source>
</evidence>
<dbReference type="Proteomes" id="UP000680067">
    <property type="component" value="Unassembled WGS sequence"/>
</dbReference>
<accession>A0A941DKE6</accession>
<evidence type="ECO:0000313" key="1">
    <source>
        <dbReference type="EMBL" id="MBR7782672.1"/>
    </source>
</evidence>
<dbReference type="AlphaFoldDB" id="A0A941DKE6"/>
<proteinExistence type="predicted"/>
<comment type="caution">
    <text evidence="1">The sequence shown here is derived from an EMBL/GenBank/DDBJ whole genome shotgun (WGS) entry which is preliminary data.</text>
</comment>
<organism evidence="1 2">
    <name type="scientific">Undibacterium luofuense</name>
    <dbReference type="NCBI Taxonomy" id="2828733"/>
    <lineage>
        <taxon>Bacteria</taxon>
        <taxon>Pseudomonadati</taxon>
        <taxon>Pseudomonadota</taxon>
        <taxon>Betaproteobacteria</taxon>
        <taxon>Burkholderiales</taxon>
        <taxon>Oxalobacteraceae</taxon>
        <taxon>Undibacterium</taxon>
    </lineage>
</organism>
<dbReference type="EMBL" id="JAGSPN010000007">
    <property type="protein sequence ID" value="MBR7782672.1"/>
    <property type="molecule type" value="Genomic_DNA"/>
</dbReference>
<keyword evidence="2" id="KW-1185">Reference proteome</keyword>
<name>A0A941DKE6_9BURK</name>
<protein>
    <submittedName>
        <fullName evidence="1">Uncharacterized protein</fullName>
    </submittedName>
</protein>
<gene>
    <name evidence="1" type="ORF">KDM89_11000</name>
</gene>
<dbReference type="RefSeq" id="WP_212687978.1">
    <property type="nucleotide sequence ID" value="NZ_JAGSPN010000007.1"/>
</dbReference>